<gene>
    <name evidence="4" type="ORF">GT360_10090</name>
</gene>
<dbReference type="NCBIfam" id="TIGR01490">
    <property type="entry name" value="HAD-SF-IB-hyp1"/>
    <property type="match status" value="1"/>
</dbReference>
<dbReference type="InterPro" id="IPR023214">
    <property type="entry name" value="HAD_sf"/>
</dbReference>
<dbReference type="NCBIfam" id="TIGR01488">
    <property type="entry name" value="HAD-SF-IB"/>
    <property type="match status" value="1"/>
</dbReference>
<protein>
    <submittedName>
        <fullName evidence="4">HAD-IB family hydrolase</fullName>
    </submittedName>
</protein>
<name>A0A7Z2T458_9VIBR</name>
<dbReference type="SUPFAM" id="SSF56784">
    <property type="entry name" value="HAD-like"/>
    <property type="match status" value="1"/>
</dbReference>
<evidence type="ECO:0000256" key="1">
    <source>
        <dbReference type="ARBA" id="ARBA00022723"/>
    </source>
</evidence>
<dbReference type="PANTHER" id="PTHR43344:SF13">
    <property type="entry name" value="PHOSPHATASE RV3661-RELATED"/>
    <property type="match status" value="1"/>
</dbReference>
<keyword evidence="5" id="KW-1185">Reference proteome</keyword>
<evidence type="ECO:0000313" key="4">
    <source>
        <dbReference type="EMBL" id="QIA63848.1"/>
    </source>
</evidence>
<reference evidence="4 5" key="1">
    <citation type="submission" date="2020-01" db="EMBL/GenBank/DDBJ databases">
        <title>Whole genome and functional gene identification of agarase of Vibrio HN897.</title>
        <authorList>
            <person name="Liu Y."/>
            <person name="Zhao Z."/>
        </authorList>
    </citation>
    <scope>NUCLEOTIDE SEQUENCE [LARGE SCALE GENOMIC DNA]</scope>
    <source>
        <strain evidence="4 5">HN897</strain>
    </source>
</reference>
<dbReference type="Proteomes" id="UP000464262">
    <property type="component" value="Chromosome 1"/>
</dbReference>
<accession>A0A7Z2T458</accession>
<dbReference type="RefSeq" id="WP_164648743.1">
    <property type="nucleotide sequence ID" value="NZ_CP047475.1"/>
</dbReference>
<dbReference type="PANTHER" id="PTHR43344">
    <property type="entry name" value="PHOSPHOSERINE PHOSPHATASE"/>
    <property type="match status" value="1"/>
</dbReference>
<keyword evidence="1" id="KW-0479">Metal-binding</keyword>
<evidence type="ECO:0000256" key="2">
    <source>
        <dbReference type="ARBA" id="ARBA00022801"/>
    </source>
</evidence>
<dbReference type="Pfam" id="PF12710">
    <property type="entry name" value="HAD"/>
    <property type="match status" value="1"/>
</dbReference>
<organism evidence="4 5">
    <name type="scientific">Vibrio astriarenae</name>
    <dbReference type="NCBI Taxonomy" id="1481923"/>
    <lineage>
        <taxon>Bacteria</taxon>
        <taxon>Pseudomonadati</taxon>
        <taxon>Pseudomonadota</taxon>
        <taxon>Gammaproteobacteria</taxon>
        <taxon>Vibrionales</taxon>
        <taxon>Vibrionaceae</taxon>
        <taxon>Vibrio</taxon>
    </lineage>
</organism>
<dbReference type="Gene3D" id="3.40.50.1000">
    <property type="entry name" value="HAD superfamily/HAD-like"/>
    <property type="match status" value="1"/>
</dbReference>
<keyword evidence="2 4" id="KW-0378">Hydrolase</keyword>
<dbReference type="InterPro" id="IPR006385">
    <property type="entry name" value="HAD_hydro_SerB1"/>
</dbReference>
<dbReference type="EMBL" id="CP047475">
    <property type="protein sequence ID" value="QIA63848.1"/>
    <property type="molecule type" value="Genomic_DNA"/>
</dbReference>
<evidence type="ECO:0000313" key="5">
    <source>
        <dbReference type="Proteomes" id="UP000464262"/>
    </source>
</evidence>
<keyword evidence="3" id="KW-0460">Magnesium</keyword>
<dbReference type="GO" id="GO:0046872">
    <property type="term" value="F:metal ion binding"/>
    <property type="evidence" value="ECO:0007669"/>
    <property type="project" value="UniProtKB-KW"/>
</dbReference>
<dbReference type="AlphaFoldDB" id="A0A7Z2T458"/>
<dbReference type="KEGG" id="vas:GT360_10090"/>
<proteinExistence type="predicted"/>
<dbReference type="Gene3D" id="1.20.1440.100">
    <property type="entry name" value="SG protein - dephosphorylation function"/>
    <property type="match status" value="1"/>
</dbReference>
<dbReference type="InterPro" id="IPR036412">
    <property type="entry name" value="HAD-like_sf"/>
</dbReference>
<dbReference type="InterPro" id="IPR050582">
    <property type="entry name" value="HAD-like_SerB"/>
</dbReference>
<sequence>MSNPLQPTSLFVFDMDETLIAHDLSVLWHHFLVDELKLADASFLKADEQMMSDYYQGVMDLDSYIEFSMSPVKHLSTKEIDDLADLFVKKVATKYIYPDAIALITNLKQQDKACMIISATVTFLVRALAKHLAVEFSEGVDLQVKSGFYTGLISGVPSYQSGKVIRLKQWIKQQSGKYQATHFYSDSINDLPLLLEVPNPVTINACPKLKREAEQRNWTQLSWSL</sequence>
<evidence type="ECO:0000256" key="3">
    <source>
        <dbReference type="ARBA" id="ARBA00022842"/>
    </source>
</evidence>
<dbReference type="GO" id="GO:0016787">
    <property type="term" value="F:hydrolase activity"/>
    <property type="evidence" value="ECO:0007669"/>
    <property type="project" value="UniProtKB-KW"/>
</dbReference>